<dbReference type="PANTHER" id="PTHR46494:SF1">
    <property type="entry name" value="CORA FAMILY METAL ION TRANSPORTER (EUROFUNG)"/>
    <property type="match status" value="1"/>
</dbReference>
<evidence type="ECO:0000313" key="7">
    <source>
        <dbReference type="EMBL" id="KAK6343302.1"/>
    </source>
</evidence>
<comment type="caution">
    <text evidence="7">The sequence shown here is derived from an EMBL/GenBank/DDBJ whole genome shotgun (WGS) entry which is preliminary data.</text>
</comment>
<dbReference type="EMBL" id="JAVHNS010000009">
    <property type="protein sequence ID" value="KAK6343302.1"/>
    <property type="molecule type" value="Genomic_DNA"/>
</dbReference>
<dbReference type="GO" id="GO:0000287">
    <property type="term" value="F:magnesium ion binding"/>
    <property type="evidence" value="ECO:0007669"/>
    <property type="project" value="TreeGrafter"/>
</dbReference>
<accession>A0AAV9UJ41</accession>
<keyword evidence="8" id="KW-1185">Reference proteome</keyword>
<keyword evidence="3 6" id="KW-1133">Transmembrane helix</keyword>
<gene>
    <name evidence="7" type="ORF">TWF730_010894</name>
</gene>
<sequence length="572" mass="64833">MTDTKEPTSFPTLSQSTLSPSGTPSSYPSQHDSYKSYLRGAVGAFPDTETIKDVLRLDLERDRHNTAVYSLDIGEFTEQTGYFSVCGRGPVKGNKGIEDLVRSSPAGTKLRVLLCFHGGIRSDQAIPQDMATFYDINPRMLQEHYLRYAFIDKNVYKLPIKDACPVYLPSEAHFSPIEFERAVWTRQKKTTIMLVSNPTQSFKTVLVLVSSDSEFYSANVLNRDIIQPSVYLPLESLKGWRLPQNEAETCFLRLSRQSSIELEACVSQPILTVLPLVRGYCLETSQDIFQLQNHINRFGLADAGQDDTNGITVKPETHWGSREMDPFKAFQIVNAAFTRSHRSLNDHLAAPWLDCTKPHMEIAHNAISSAMLDTRRVQDVVMELREVLKETSALVSAQESIFEARRSVAQAESVNQLTRLAFIFIPLTFATSVFGMNINEWQDNVPHLKWFFIIALCCTSFTILSALLMSKLSPYFRAWAKEHHGYGRACWYFVLSYTIAALTYVFIAIPTKIRDYRNPELRRIRREQKRQAKQNMVFNQCENSSSGTWHRAGFLGILICVGAALLALIFIS</sequence>
<dbReference type="GO" id="GO:0005886">
    <property type="term" value="C:plasma membrane"/>
    <property type="evidence" value="ECO:0007669"/>
    <property type="project" value="UniProtKB-SubCell"/>
</dbReference>
<feature type="transmembrane region" description="Helical" evidence="6">
    <location>
        <begin position="450"/>
        <end position="469"/>
    </location>
</feature>
<reference evidence="7 8" key="1">
    <citation type="submission" date="2019-10" db="EMBL/GenBank/DDBJ databases">
        <authorList>
            <person name="Palmer J.M."/>
        </authorList>
    </citation>
    <scope>NUCLEOTIDE SEQUENCE [LARGE SCALE GENOMIC DNA]</scope>
    <source>
        <strain evidence="7 8">TWF730</strain>
    </source>
</reference>
<feature type="transmembrane region" description="Helical" evidence="6">
    <location>
        <begin position="420"/>
        <end position="438"/>
    </location>
</feature>
<feature type="transmembrane region" description="Helical" evidence="6">
    <location>
        <begin position="552"/>
        <end position="571"/>
    </location>
</feature>
<dbReference type="GO" id="GO:0015095">
    <property type="term" value="F:magnesium ion transmembrane transporter activity"/>
    <property type="evidence" value="ECO:0007669"/>
    <property type="project" value="TreeGrafter"/>
</dbReference>
<protein>
    <submittedName>
        <fullName evidence="7">Uncharacterized protein</fullName>
    </submittedName>
</protein>
<evidence type="ECO:0000256" key="2">
    <source>
        <dbReference type="ARBA" id="ARBA00022692"/>
    </source>
</evidence>
<evidence type="ECO:0000256" key="5">
    <source>
        <dbReference type="SAM" id="MobiDB-lite"/>
    </source>
</evidence>
<evidence type="ECO:0000256" key="4">
    <source>
        <dbReference type="ARBA" id="ARBA00023136"/>
    </source>
</evidence>
<dbReference type="Pfam" id="PF01544">
    <property type="entry name" value="CorA"/>
    <property type="match status" value="1"/>
</dbReference>
<organism evidence="7 8">
    <name type="scientific">Orbilia blumenaviensis</name>
    <dbReference type="NCBI Taxonomy" id="1796055"/>
    <lineage>
        <taxon>Eukaryota</taxon>
        <taxon>Fungi</taxon>
        <taxon>Dikarya</taxon>
        <taxon>Ascomycota</taxon>
        <taxon>Pezizomycotina</taxon>
        <taxon>Orbiliomycetes</taxon>
        <taxon>Orbiliales</taxon>
        <taxon>Orbiliaceae</taxon>
        <taxon>Orbilia</taxon>
    </lineage>
</organism>
<name>A0AAV9UJ41_9PEZI</name>
<feature type="region of interest" description="Disordered" evidence="5">
    <location>
        <begin position="1"/>
        <end position="32"/>
    </location>
</feature>
<feature type="compositionally biased region" description="Polar residues" evidence="5">
    <location>
        <begin position="7"/>
        <end position="31"/>
    </location>
</feature>
<dbReference type="InterPro" id="IPR045863">
    <property type="entry name" value="CorA_TM1_TM2"/>
</dbReference>
<dbReference type="GO" id="GO:0015087">
    <property type="term" value="F:cobalt ion transmembrane transporter activity"/>
    <property type="evidence" value="ECO:0007669"/>
    <property type="project" value="TreeGrafter"/>
</dbReference>
<keyword evidence="2 6" id="KW-0812">Transmembrane</keyword>
<evidence type="ECO:0000256" key="1">
    <source>
        <dbReference type="ARBA" id="ARBA00004651"/>
    </source>
</evidence>
<dbReference type="PANTHER" id="PTHR46494">
    <property type="entry name" value="CORA FAMILY METAL ION TRANSPORTER (EUROFUNG)"/>
    <property type="match status" value="1"/>
</dbReference>
<dbReference type="AlphaFoldDB" id="A0AAV9UJ41"/>
<feature type="transmembrane region" description="Helical" evidence="6">
    <location>
        <begin position="490"/>
        <end position="509"/>
    </location>
</feature>
<evidence type="ECO:0000313" key="8">
    <source>
        <dbReference type="Proteomes" id="UP001373714"/>
    </source>
</evidence>
<dbReference type="Proteomes" id="UP001373714">
    <property type="component" value="Unassembled WGS sequence"/>
</dbReference>
<comment type="subcellular location">
    <subcellularLocation>
        <location evidence="1">Cell membrane</location>
        <topology evidence="1">Multi-pass membrane protein</topology>
    </subcellularLocation>
</comment>
<dbReference type="GO" id="GO:0050897">
    <property type="term" value="F:cobalt ion binding"/>
    <property type="evidence" value="ECO:0007669"/>
    <property type="project" value="TreeGrafter"/>
</dbReference>
<keyword evidence="4 6" id="KW-0472">Membrane</keyword>
<evidence type="ECO:0000256" key="6">
    <source>
        <dbReference type="SAM" id="Phobius"/>
    </source>
</evidence>
<dbReference type="InterPro" id="IPR002523">
    <property type="entry name" value="MgTranspt_CorA/ZnTranspt_ZntB"/>
</dbReference>
<proteinExistence type="predicted"/>
<evidence type="ECO:0000256" key="3">
    <source>
        <dbReference type="ARBA" id="ARBA00022989"/>
    </source>
</evidence>
<dbReference type="SUPFAM" id="SSF144083">
    <property type="entry name" value="Magnesium transport protein CorA, transmembrane region"/>
    <property type="match status" value="1"/>
</dbReference>
<dbReference type="Gene3D" id="1.20.58.340">
    <property type="entry name" value="Magnesium transport protein CorA, transmembrane region"/>
    <property type="match status" value="1"/>
</dbReference>